<dbReference type="Proteomes" id="UP000008064">
    <property type="component" value="Unassembled WGS sequence"/>
</dbReference>
<evidence type="ECO:0000313" key="1">
    <source>
        <dbReference type="EMBL" id="EGO24761.1"/>
    </source>
</evidence>
<dbReference type="GeneID" id="18811442"/>
<name>F8NXU5_SERL9</name>
<dbReference type="KEGG" id="sla:SERLADRAFT_390533"/>
<protein>
    <submittedName>
        <fullName evidence="1">Uncharacterized protein</fullName>
    </submittedName>
</protein>
<dbReference type="HOGENOM" id="CLU_3107885_0_0_1"/>
<organism>
    <name type="scientific">Serpula lacrymans var. lacrymans (strain S7.9)</name>
    <name type="common">Dry rot fungus</name>
    <dbReference type="NCBI Taxonomy" id="578457"/>
    <lineage>
        <taxon>Eukaryota</taxon>
        <taxon>Fungi</taxon>
        <taxon>Dikarya</taxon>
        <taxon>Basidiomycota</taxon>
        <taxon>Agaricomycotina</taxon>
        <taxon>Agaricomycetes</taxon>
        <taxon>Agaricomycetidae</taxon>
        <taxon>Boletales</taxon>
        <taxon>Coniophorineae</taxon>
        <taxon>Serpulaceae</taxon>
        <taxon>Serpula</taxon>
    </lineage>
</organism>
<reference evidence="1" key="1">
    <citation type="submission" date="2011-04" db="EMBL/GenBank/DDBJ databases">
        <title>Evolution of plant cell wall degrading machinery underlies the functional diversity of forest fungi.</title>
        <authorList>
            <consortium name="US DOE Joint Genome Institute (JGI-PGF)"/>
            <person name="Eastwood D.C."/>
            <person name="Floudas D."/>
            <person name="Binder M."/>
            <person name="Majcherczyk A."/>
            <person name="Schneider P."/>
            <person name="Aerts A."/>
            <person name="Asiegbu F.O."/>
            <person name="Baker S.E."/>
            <person name="Barry K."/>
            <person name="Bendiksby M."/>
            <person name="Blumentritt M."/>
            <person name="Coutinho P.M."/>
            <person name="Cullen D."/>
            <person name="Cullen D."/>
            <person name="Gathman A."/>
            <person name="Goodell B."/>
            <person name="Henrissat B."/>
            <person name="Ihrmark K."/>
            <person name="Kauserud H."/>
            <person name="Kohler A."/>
            <person name="LaButti K."/>
            <person name="Lapidus A."/>
            <person name="Lavin J.L."/>
            <person name="Lee Y.-H."/>
            <person name="Lindquist E."/>
            <person name="Lilly W."/>
            <person name="Lucas S."/>
            <person name="Morin E."/>
            <person name="Murat C."/>
            <person name="Oguiza J.A."/>
            <person name="Park J."/>
            <person name="Pisabarro A.G."/>
            <person name="Riley R."/>
            <person name="Rosling A."/>
            <person name="Salamov A."/>
            <person name="Schmidt O."/>
            <person name="Schmutz J."/>
            <person name="Skrede I."/>
            <person name="Stenlid J."/>
            <person name="Wiebenga A."/>
            <person name="Xie X."/>
            <person name="Kues U."/>
            <person name="Hibbett D.S."/>
            <person name="Hoffmeister D."/>
            <person name="Hogberg N."/>
            <person name="Martin F."/>
            <person name="Grigoriev I.V."/>
            <person name="Watkinson S.C."/>
        </authorList>
    </citation>
    <scope>NUCLEOTIDE SEQUENCE</scope>
    <source>
        <strain evidence="1">S7.9</strain>
    </source>
</reference>
<feature type="non-terminal residue" evidence="1">
    <location>
        <position position="1"/>
    </location>
</feature>
<dbReference type="EMBL" id="GL945434">
    <property type="protein sequence ID" value="EGO24761.1"/>
    <property type="molecule type" value="Genomic_DNA"/>
</dbReference>
<proteinExistence type="predicted"/>
<dbReference type="RefSeq" id="XP_007318780.1">
    <property type="nucleotide sequence ID" value="XM_007318718.1"/>
</dbReference>
<sequence>MGEVVDMLVSKMVYRVRERRTLDKHGTQLAEMTFGELSVICLGVRTEILPP</sequence>
<gene>
    <name evidence="1" type="ORF">SERLADRAFT_390533</name>
</gene>
<dbReference type="AlphaFoldDB" id="F8NXU5"/>
<accession>F8NXU5</accession>